<dbReference type="AlphaFoldDB" id="A0A812Y2Z5"/>
<gene>
    <name evidence="1" type="primary">rrg1</name>
    <name evidence="1" type="ORF">SPIL2461_LOCUS22162</name>
</gene>
<organism evidence="1 2">
    <name type="scientific">Symbiodinium pilosum</name>
    <name type="common">Dinoflagellate</name>
    <dbReference type="NCBI Taxonomy" id="2952"/>
    <lineage>
        <taxon>Eukaryota</taxon>
        <taxon>Sar</taxon>
        <taxon>Alveolata</taxon>
        <taxon>Dinophyceae</taxon>
        <taxon>Suessiales</taxon>
        <taxon>Symbiodiniaceae</taxon>
        <taxon>Symbiodinium</taxon>
    </lineage>
</organism>
<sequence>FFYGPGVLQTPDRRLYRQRGASIWKADGGRFLEVLARVPLETFMKEKKATPTIEIADHAGDNVRGSWESSTALANTHSRGPKRGVQVPVCSIERIISDHTVVKIDVEGSKLPLLPQPRDRKQVRLLIFEFSAARCRKHAVGPLPFVFVLEASHKRRLHAFVHPIIFRFMADDDQAEMCRWSTPEMQSEMSNLPALLKAMPLPQKKVWLGAGVVLVPWSCGPLVQWWSSGA</sequence>
<reference evidence="1" key="1">
    <citation type="submission" date="2021-02" db="EMBL/GenBank/DDBJ databases">
        <authorList>
            <person name="Dougan E. K."/>
            <person name="Rhodes N."/>
            <person name="Thang M."/>
            <person name="Chan C."/>
        </authorList>
    </citation>
    <scope>NUCLEOTIDE SEQUENCE</scope>
</reference>
<evidence type="ECO:0000313" key="1">
    <source>
        <dbReference type="EMBL" id="CAE7760172.1"/>
    </source>
</evidence>
<dbReference type="EMBL" id="CAJNIZ010046967">
    <property type="protein sequence ID" value="CAE7760172.1"/>
    <property type="molecule type" value="Genomic_DNA"/>
</dbReference>
<comment type="caution">
    <text evidence="1">The sequence shown here is derived from an EMBL/GenBank/DDBJ whole genome shotgun (WGS) entry which is preliminary data.</text>
</comment>
<proteinExistence type="predicted"/>
<protein>
    <submittedName>
        <fullName evidence="1">Rrg1 protein</fullName>
    </submittedName>
</protein>
<name>A0A812Y2Z5_SYMPI</name>
<accession>A0A812Y2Z5</accession>
<dbReference type="OrthoDB" id="46564at2759"/>
<feature type="non-terminal residue" evidence="1">
    <location>
        <position position="1"/>
    </location>
</feature>
<keyword evidence="2" id="KW-1185">Reference proteome</keyword>
<dbReference type="Proteomes" id="UP000649617">
    <property type="component" value="Unassembled WGS sequence"/>
</dbReference>
<evidence type="ECO:0000313" key="2">
    <source>
        <dbReference type="Proteomes" id="UP000649617"/>
    </source>
</evidence>